<evidence type="ECO:0000256" key="4">
    <source>
        <dbReference type="ARBA" id="ARBA00023121"/>
    </source>
</evidence>
<keyword evidence="9" id="KW-1185">Reference proteome</keyword>
<dbReference type="InterPro" id="IPR036871">
    <property type="entry name" value="PX_dom_sf"/>
</dbReference>
<dbReference type="AlphaFoldDB" id="A0A914WWW2"/>
<evidence type="ECO:0000256" key="2">
    <source>
        <dbReference type="ARBA" id="ARBA00004412"/>
    </source>
</evidence>
<accession>A0A914WWW2</accession>
<dbReference type="WBParaSite" id="PSAMB.scaffold5558size11408.g26867.t1">
    <property type="protein sequence ID" value="PSAMB.scaffold5558size11408.g26867.t1"/>
    <property type="gene ID" value="PSAMB.scaffold5558size11408.g26867"/>
</dbReference>
<dbReference type="GO" id="GO:0007165">
    <property type="term" value="P:signal transduction"/>
    <property type="evidence" value="ECO:0007669"/>
    <property type="project" value="InterPro"/>
</dbReference>
<dbReference type="SMART" id="SM00312">
    <property type="entry name" value="PX"/>
    <property type="match status" value="1"/>
</dbReference>
<evidence type="ECO:0000259" key="8">
    <source>
        <dbReference type="PROSITE" id="PS50200"/>
    </source>
</evidence>
<evidence type="ECO:0000313" key="9">
    <source>
        <dbReference type="Proteomes" id="UP000887566"/>
    </source>
</evidence>
<dbReference type="InterPro" id="IPR036034">
    <property type="entry name" value="PDZ_sf"/>
</dbReference>
<keyword evidence="3" id="KW-0967">Endosome</keyword>
<name>A0A914WWW2_9BILA</name>
<dbReference type="PANTHER" id="PTHR12431:SF19">
    <property type="entry name" value="SORTING NEXIN-27"/>
    <property type="match status" value="1"/>
</dbReference>
<protein>
    <submittedName>
        <fullName evidence="10">Sorting nexin-27</fullName>
    </submittedName>
</protein>
<keyword evidence="5" id="KW-0472">Membrane</keyword>
<feature type="domain" description="PDZ" evidence="6">
    <location>
        <begin position="27"/>
        <end position="120"/>
    </location>
</feature>
<proteinExistence type="predicted"/>
<dbReference type="Gene3D" id="2.30.42.10">
    <property type="match status" value="1"/>
</dbReference>
<dbReference type="PANTHER" id="PTHR12431">
    <property type="entry name" value="SORTING NEXIN 17 AND 27"/>
    <property type="match status" value="1"/>
</dbReference>
<dbReference type="GO" id="GO:0032456">
    <property type="term" value="P:endocytic recycling"/>
    <property type="evidence" value="ECO:0007669"/>
    <property type="project" value="TreeGrafter"/>
</dbReference>
<dbReference type="InterPro" id="IPR000159">
    <property type="entry name" value="RA_dom"/>
</dbReference>
<keyword evidence="4" id="KW-0446">Lipid-binding</keyword>
<comment type="subcellular location">
    <subcellularLocation>
        <location evidence="2">Early endosome</location>
    </subcellularLocation>
    <subcellularLocation>
        <location evidence="1">Endomembrane system</location>
        <topology evidence="1">Peripheral membrane protein</topology>
    </subcellularLocation>
</comment>
<dbReference type="FunFam" id="3.10.20.90:FF:000210">
    <property type="entry name" value="Putative Sorting nexin-27"/>
    <property type="match status" value="1"/>
</dbReference>
<feature type="domain" description="Ras-associating" evidence="8">
    <location>
        <begin position="259"/>
        <end position="347"/>
    </location>
</feature>
<dbReference type="PROSITE" id="PS50106">
    <property type="entry name" value="PDZ"/>
    <property type="match status" value="1"/>
</dbReference>
<dbReference type="PROSITE" id="PS50195">
    <property type="entry name" value="PX"/>
    <property type="match status" value="1"/>
</dbReference>
<dbReference type="PROSITE" id="PS50200">
    <property type="entry name" value="RA"/>
    <property type="match status" value="1"/>
</dbReference>
<evidence type="ECO:0000256" key="3">
    <source>
        <dbReference type="ARBA" id="ARBA00022753"/>
    </source>
</evidence>
<dbReference type="Proteomes" id="UP000887566">
    <property type="component" value="Unplaced"/>
</dbReference>
<dbReference type="GO" id="GO:0032266">
    <property type="term" value="F:phosphatidylinositol-3-phosphate binding"/>
    <property type="evidence" value="ECO:0007669"/>
    <property type="project" value="InterPro"/>
</dbReference>
<evidence type="ECO:0000256" key="5">
    <source>
        <dbReference type="ARBA" id="ARBA00023136"/>
    </source>
</evidence>
<dbReference type="Pfam" id="PF00595">
    <property type="entry name" value="PDZ"/>
    <property type="match status" value="1"/>
</dbReference>
<dbReference type="CDD" id="cd06886">
    <property type="entry name" value="PX_SNX27"/>
    <property type="match status" value="1"/>
</dbReference>
<dbReference type="GO" id="GO:0005769">
    <property type="term" value="C:early endosome"/>
    <property type="evidence" value="ECO:0007669"/>
    <property type="project" value="UniProtKB-SubCell"/>
</dbReference>
<dbReference type="InterPro" id="IPR037833">
    <property type="entry name" value="SNX27_PX"/>
</dbReference>
<reference evidence="10" key="1">
    <citation type="submission" date="2022-11" db="UniProtKB">
        <authorList>
            <consortium name="WormBaseParasite"/>
        </authorList>
    </citation>
    <scope>IDENTIFICATION</scope>
</reference>
<dbReference type="Gene3D" id="3.30.1520.10">
    <property type="entry name" value="Phox-like domain"/>
    <property type="match status" value="1"/>
</dbReference>
<dbReference type="FunFam" id="2.30.42.10:FF:000061">
    <property type="entry name" value="sorting nexin-27 isoform X2"/>
    <property type="match status" value="1"/>
</dbReference>
<dbReference type="CDD" id="cd23070">
    <property type="entry name" value="PDZ_SNX27-like"/>
    <property type="match status" value="1"/>
</dbReference>
<dbReference type="SUPFAM" id="SSF50156">
    <property type="entry name" value="PDZ domain-like"/>
    <property type="match status" value="1"/>
</dbReference>
<organism evidence="9 10">
    <name type="scientific">Plectus sambesii</name>
    <dbReference type="NCBI Taxonomy" id="2011161"/>
    <lineage>
        <taxon>Eukaryota</taxon>
        <taxon>Metazoa</taxon>
        <taxon>Ecdysozoa</taxon>
        <taxon>Nematoda</taxon>
        <taxon>Chromadorea</taxon>
        <taxon>Plectida</taxon>
        <taxon>Plectina</taxon>
        <taxon>Plectoidea</taxon>
        <taxon>Plectidae</taxon>
        <taxon>Plectus</taxon>
    </lineage>
</organism>
<evidence type="ECO:0000256" key="1">
    <source>
        <dbReference type="ARBA" id="ARBA00004184"/>
    </source>
</evidence>
<dbReference type="InterPro" id="IPR001478">
    <property type="entry name" value="PDZ"/>
</dbReference>
<evidence type="ECO:0000313" key="10">
    <source>
        <dbReference type="WBParaSite" id="PSAMB.scaffold5558size11408.g26867.t1"/>
    </source>
</evidence>
<sequence length="492" mass="55568">MSDDLSDSSEEYYVQPRRKAFNPMPHVVTIVKSETGFGFNVKGQVSEGGQLRSINGDLYAPLQHVSAVLRNGAAEKAGLIKGDRILQVNSVNVEGATHKQVVELIKDGGDKLVLTVISVHPIDAERLDPGALEESTTIYRYDYSEKRSLPITIPSFQWVSNAGERFVAFNVHMAGRHLGSRRYNEFVQLHNLLKREFMDFQFPKLPGKWPFALSEQQLDSRRRGLEQYLEKICAVRVIAESEIMQEFLMEDTNAEASTADVDLRVLLPDQSTIMIAVKRNSNATQVYSALQKQLKMSSDVAKGCALFEMVETNFDRKISSNECPHTLYIQNYSSAASSCIVLRTWMFDKEAEAELCERNPAFKEYCFWQAVNDVNSGLVRAKEKLYQLKALQSVDRMDEYLHMARELAGYSEVTFPHCPCDSRKNGHVVAAVSFDALRLRACADDGTPEEQELEFAWPTITSFEATEDGAAFTFEYVRDGRKAKRVKLLTSF</sequence>
<dbReference type="SUPFAM" id="SSF64268">
    <property type="entry name" value="PX domain"/>
    <property type="match status" value="1"/>
</dbReference>
<dbReference type="Gene3D" id="3.10.20.90">
    <property type="entry name" value="Phosphatidylinositol 3-kinase Catalytic Subunit, Chain A, domain 1"/>
    <property type="match status" value="1"/>
</dbReference>
<evidence type="ECO:0000259" key="7">
    <source>
        <dbReference type="PROSITE" id="PS50195"/>
    </source>
</evidence>
<feature type="domain" description="PX" evidence="7">
    <location>
        <begin position="117"/>
        <end position="255"/>
    </location>
</feature>
<dbReference type="SMART" id="SM00228">
    <property type="entry name" value="PDZ"/>
    <property type="match status" value="1"/>
</dbReference>
<dbReference type="GO" id="GO:0006886">
    <property type="term" value="P:intracellular protein transport"/>
    <property type="evidence" value="ECO:0007669"/>
    <property type="project" value="TreeGrafter"/>
</dbReference>
<dbReference type="Pfam" id="PF00788">
    <property type="entry name" value="RA"/>
    <property type="match status" value="1"/>
</dbReference>
<evidence type="ECO:0000259" key="6">
    <source>
        <dbReference type="PROSITE" id="PS50106"/>
    </source>
</evidence>
<dbReference type="Gene3D" id="1.20.80.60">
    <property type="match status" value="1"/>
</dbReference>
<dbReference type="Pfam" id="PF00787">
    <property type="entry name" value="PX"/>
    <property type="match status" value="1"/>
</dbReference>
<dbReference type="InterPro" id="IPR001683">
    <property type="entry name" value="PX_dom"/>
</dbReference>
<dbReference type="FunFam" id="3.30.1520.10:FF:000003">
    <property type="entry name" value="sorting nexin-27 isoform X2"/>
    <property type="match status" value="1"/>
</dbReference>